<dbReference type="InterPro" id="IPR032834">
    <property type="entry name" value="NatK-like_C"/>
</dbReference>
<dbReference type="CDD" id="cd16935">
    <property type="entry name" value="HATPase_AgrC-ComD-like"/>
    <property type="match status" value="1"/>
</dbReference>
<feature type="transmembrane region" description="Helical" evidence="1">
    <location>
        <begin position="163"/>
        <end position="180"/>
    </location>
</feature>
<dbReference type="AlphaFoldDB" id="A0A1E3A158"/>
<feature type="domain" description="Sensor histidine kinase NatK-like C-terminal" evidence="2">
    <location>
        <begin position="334"/>
        <end position="434"/>
    </location>
</feature>
<dbReference type="InterPro" id="IPR036890">
    <property type="entry name" value="HATPase_C_sf"/>
</dbReference>
<evidence type="ECO:0000256" key="1">
    <source>
        <dbReference type="SAM" id="Phobius"/>
    </source>
</evidence>
<dbReference type="Gene3D" id="3.30.565.10">
    <property type="entry name" value="Histidine kinase-like ATPase, C-terminal domain"/>
    <property type="match status" value="1"/>
</dbReference>
<keyword evidence="1" id="KW-1133">Transmembrane helix</keyword>
<organism evidence="3 4">
    <name type="scientific">Eisenbergiella tayi</name>
    <dbReference type="NCBI Taxonomy" id="1432052"/>
    <lineage>
        <taxon>Bacteria</taxon>
        <taxon>Bacillati</taxon>
        <taxon>Bacillota</taxon>
        <taxon>Clostridia</taxon>
        <taxon>Lachnospirales</taxon>
        <taxon>Lachnospiraceae</taxon>
        <taxon>Eisenbergiella</taxon>
    </lineage>
</organism>
<dbReference type="Pfam" id="PF14501">
    <property type="entry name" value="HATPase_c_5"/>
    <property type="match status" value="1"/>
</dbReference>
<reference evidence="3 4" key="1">
    <citation type="submission" date="2016-07" db="EMBL/GenBank/DDBJ databases">
        <title>Characterization of isolates of Eisenbergiella tayi derived from blood cultures, using whole genome sequencing.</title>
        <authorList>
            <person name="Burdz T."/>
            <person name="Wiebe D."/>
            <person name="Huynh C."/>
            <person name="Bernard K."/>
        </authorList>
    </citation>
    <scope>NUCLEOTIDE SEQUENCE [LARGE SCALE GENOMIC DNA]</scope>
    <source>
        <strain evidence="3 4">NML 110608</strain>
    </source>
</reference>
<accession>A0A1E3A158</accession>
<keyword evidence="1" id="KW-0472">Membrane</keyword>
<protein>
    <recommendedName>
        <fullName evidence="2">Sensor histidine kinase NatK-like C-terminal domain-containing protein</fullName>
    </recommendedName>
</protein>
<evidence type="ECO:0000313" key="3">
    <source>
        <dbReference type="EMBL" id="ODM02483.1"/>
    </source>
</evidence>
<gene>
    <name evidence="3" type="ORF">BEI61_05645</name>
</gene>
<proteinExistence type="predicted"/>
<dbReference type="PANTHER" id="PTHR40448:SF1">
    <property type="entry name" value="TWO-COMPONENT SENSOR HISTIDINE KINASE"/>
    <property type="match status" value="1"/>
</dbReference>
<dbReference type="Proteomes" id="UP000094067">
    <property type="component" value="Unassembled WGS sequence"/>
</dbReference>
<evidence type="ECO:0000313" key="4">
    <source>
        <dbReference type="Proteomes" id="UP000094067"/>
    </source>
</evidence>
<dbReference type="GO" id="GO:0042802">
    <property type="term" value="F:identical protein binding"/>
    <property type="evidence" value="ECO:0007669"/>
    <property type="project" value="TreeGrafter"/>
</dbReference>
<dbReference type="PANTHER" id="PTHR40448">
    <property type="entry name" value="TWO-COMPONENT SENSOR HISTIDINE KINASE"/>
    <property type="match status" value="1"/>
</dbReference>
<feature type="transmembrane region" description="Helical" evidence="1">
    <location>
        <begin position="34"/>
        <end position="52"/>
    </location>
</feature>
<dbReference type="SUPFAM" id="SSF55874">
    <property type="entry name" value="ATPase domain of HSP90 chaperone/DNA topoisomerase II/histidine kinase"/>
    <property type="match status" value="1"/>
</dbReference>
<sequence>MTGFQIIQALLTITEISGLFYLFFLMYERRNTRLWSSLLLGILIAGFCASAIFQRGEVAMYSRYFMLFCIGVTVILLKLFFRLKTSDGFIITALYYETIYFLDIILGYLGQLLSGRTEFIFTAQLHVNRDRIIIMVLSRLITLIIILLIICNRGRFRLLLTKYKLIVFILVVLEYIGLFYCDEILNITVYRNKRIDIYFVFFPLLILFILVTMIVFVLYIEKKNEVKLFQTHNNMVKKSYREMLYLYQNRDRIFHDMQNHILILSSMLEENNLEAAKNYISKIQDPIKELQQKKYTGNHIVNIIMNDKMKKAERCAISVNIRELEVYENNIEDIDWCCMLANLLDNAIEGCQKIAENKRKIELYLVQRNGTIILNISNTYGGDIAAEDNKLLSSKKDALLHGIGMQSVRLTVEKYKGTFEYHFTEECFTVSIALFI</sequence>
<dbReference type="RefSeq" id="WP_069155000.1">
    <property type="nucleotide sequence ID" value="NZ_MCGH01000004.1"/>
</dbReference>
<feature type="transmembrane region" description="Helical" evidence="1">
    <location>
        <begin position="200"/>
        <end position="220"/>
    </location>
</feature>
<feature type="transmembrane region" description="Helical" evidence="1">
    <location>
        <begin position="132"/>
        <end position="151"/>
    </location>
</feature>
<feature type="transmembrane region" description="Helical" evidence="1">
    <location>
        <begin position="6"/>
        <end position="27"/>
    </location>
</feature>
<name>A0A1E3A158_9FIRM</name>
<dbReference type="EMBL" id="MCGH01000004">
    <property type="protein sequence ID" value="ODM02483.1"/>
    <property type="molecule type" value="Genomic_DNA"/>
</dbReference>
<evidence type="ECO:0000259" key="2">
    <source>
        <dbReference type="Pfam" id="PF14501"/>
    </source>
</evidence>
<keyword evidence="1" id="KW-0812">Transmembrane</keyword>
<feature type="transmembrane region" description="Helical" evidence="1">
    <location>
        <begin position="64"/>
        <end position="81"/>
    </location>
</feature>
<comment type="caution">
    <text evidence="3">The sequence shown here is derived from an EMBL/GenBank/DDBJ whole genome shotgun (WGS) entry which is preliminary data.</text>
</comment>
<feature type="transmembrane region" description="Helical" evidence="1">
    <location>
        <begin position="93"/>
        <end position="112"/>
    </location>
</feature>